<evidence type="ECO:0000259" key="2">
    <source>
        <dbReference type="Pfam" id="PF00144"/>
    </source>
</evidence>
<evidence type="ECO:0000256" key="1">
    <source>
        <dbReference type="SAM" id="SignalP"/>
    </source>
</evidence>
<gene>
    <name evidence="3" type="ORF">EGT74_13595</name>
</gene>
<dbReference type="GO" id="GO:0016787">
    <property type="term" value="F:hydrolase activity"/>
    <property type="evidence" value="ECO:0007669"/>
    <property type="project" value="UniProtKB-KW"/>
</dbReference>
<dbReference type="AlphaFoldDB" id="A0A3N4PVB9"/>
<dbReference type="InterPro" id="IPR050491">
    <property type="entry name" value="AmpC-like"/>
</dbReference>
<feature type="signal peptide" evidence="1">
    <location>
        <begin position="1"/>
        <end position="23"/>
    </location>
</feature>
<keyword evidence="1" id="KW-0732">Signal</keyword>
<evidence type="ECO:0000313" key="3">
    <source>
        <dbReference type="EMBL" id="RPE08097.1"/>
    </source>
</evidence>
<dbReference type="Proteomes" id="UP000278351">
    <property type="component" value="Unassembled WGS sequence"/>
</dbReference>
<dbReference type="Gene3D" id="3.40.710.10">
    <property type="entry name" value="DD-peptidase/beta-lactamase superfamily"/>
    <property type="match status" value="1"/>
</dbReference>
<feature type="chain" id="PRO_5018027768" evidence="1">
    <location>
        <begin position="24"/>
        <end position="566"/>
    </location>
</feature>
<dbReference type="EMBL" id="RPDH01000002">
    <property type="protein sequence ID" value="RPE08097.1"/>
    <property type="molecule type" value="Genomic_DNA"/>
</dbReference>
<dbReference type="InterPro" id="IPR001466">
    <property type="entry name" value="Beta-lactam-related"/>
</dbReference>
<proteinExistence type="predicted"/>
<dbReference type="InterPro" id="IPR012338">
    <property type="entry name" value="Beta-lactam/transpept-like"/>
</dbReference>
<protein>
    <submittedName>
        <fullName evidence="3">Class A beta-lactamase-related serine hydrolase</fullName>
    </submittedName>
</protein>
<keyword evidence="3" id="KW-0378">Hydrolase</keyword>
<comment type="caution">
    <text evidence="3">The sequence shown here is derived from an EMBL/GenBank/DDBJ whole genome shotgun (WGS) entry which is preliminary data.</text>
</comment>
<reference evidence="3 4" key="1">
    <citation type="submission" date="2018-11" db="EMBL/GenBank/DDBJ databases">
        <title>Chitinophaga lutea sp.nov., isolate from arsenic contaminated soil.</title>
        <authorList>
            <person name="Zong Y."/>
        </authorList>
    </citation>
    <scope>NUCLEOTIDE SEQUENCE [LARGE SCALE GENOMIC DNA]</scope>
    <source>
        <strain evidence="3 4">ZY74</strain>
    </source>
</reference>
<dbReference type="RefSeq" id="WP_123847098.1">
    <property type="nucleotide sequence ID" value="NZ_RPDH01000002.1"/>
</dbReference>
<accession>A0A3N4PVB9</accession>
<dbReference type="PANTHER" id="PTHR46825">
    <property type="entry name" value="D-ALANYL-D-ALANINE-CARBOXYPEPTIDASE/ENDOPEPTIDASE AMPH"/>
    <property type="match status" value="1"/>
</dbReference>
<name>A0A3N4PVB9_9BACT</name>
<feature type="domain" description="Beta-lactamase-related" evidence="2">
    <location>
        <begin position="41"/>
        <end position="361"/>
    </location>
</feature>
<sequence>MPTRKIFSTAMLIMCALVQQGSAQSLPDSLVKKIDLHFKKWDRAEAPGCVVGIVRNDSLLYAKGFGLANLENSVPNTTKSVYYMCSVSKQFAGYAIVLLARQGKVKLDEDIRVYLPWMNIPGKKITVRHLLNHTSGIRDDIGLAAISGLGMDGMLTQDLALNILKKQRSLNFEPGERYAYSNSNYVLLAEIAATAAGQDFKSFTDSAIFRPLGMASTRFVDHPEEMLQGRAASYSFVPLDKRSGRRNFFENSYQNVYTLGDGGLFTSLEDMSKWVMNIFSPKSGDRQDIAQLAERGRLNNGQEISYALGIAVDSSRGWKRYIHNGSLAGYRTLVVVYPDLKTGFIVFGNGGDNEVYGRGENLATFFIPDIRAKQPASTAARRDSGVTFLTDTNAVKAFLGSYIADDGFQAHLSLKKNQLWLNGDLLLVPERNDTFSLLQNPAIRYAFFTGSAGEQAGAALVTPASPGAPIQFAKMKTTTMPLQSFTGTYYCPELECSYGIAEKNGRLYLTSNKHNDALIRMMDDDHLITEHPMLDHLQIRRGAGKKITGFELNSRRIMHLVFNKIN</sequence>
<evidence type="ECO:0000313" key="4">
    <source>
        <dbReference type="Proteomes" id="UP000278351"/>
    </source>
</evidence>
<keyword evidence="4" id="KW-1185">Reference proteome</keyword>
<dbReference type="SUPFAM" id="SSF56601">
    <property type="entry name" value="beta-lactamase/transpeptidase-like"/>
    <property type="match status" value="1"/>
</dbReference>
<organism evidence="3 4">
    <name type="scientific">Chitinophaga lutea</name>
    <dbReference type="NCBI Taxonomy" id="2488634"/>
    <lineage>
        <taxon>Bacteria</taxon>
        <taxon>Pseudomonadati</taxon>
        <taxon>Bacteroidota</taxon>
        <taxon>Chitinophagia</taxon>
        <taxon>Chitinophagales</taxon>
        <taxon>Chitinophagaceae</taxon>
        <taxon>Chitinophaga</taxon>
    </lineage>
</organism>
<dbReference type="Pfam" id="PF00144">
    <property type="entry name" value="Beta-lactamase"/>
    <property type="match status" value="1"/>
</dbReference>
<dbReference type="PANTHER" id="PTHR46825:SF9">
    <property type="entry name" value="BETA-LACTAMASE-RELATED DOMAIN-CONTAINING PROTEIN"/>
    <property type="match status" value="1"/>
</dbReference>